<reference evidence="1 2" key="1">
    <citation type="journal article" date="2019" name="Sci. Rep.">
        <title>Orb-weaving spider Araneus ventricosus genome elucidates the spidroin gene catalogue.</title>
        <authorList>
            <person name="Kono N."/>
            <person name="Nakamura H."/>
            <person name="Ohtoshi R."/>
            <person name="Moran D.A.P."/>
            <person name="Shinohara A."/>
            <person name="Yoshida Y."/>
            <person name="Fujiwara M."/>
            <person name="Mori M."/>
            <person name="Tomita M."/>
            <person name="Arakawa K."/>
        </authorList>
    </citation>
    <scope>NUCLEOTIDE SEQUENCE [LARGE SCALE GENOMIC DNA]</scope>
</reference>
<keyword evidence="2" id="KW-1185">Reference proteome</keyword>
<sequence>LRGAENWISNLSQYPSLHLDYVERKIGYPTFPNIHHSIWTTWSGRLDIPPIPISITPFGLLGAEDWISNLPQYPSLHLDYVERKFGYPTSPNTHHSIWTTWRGRLDILPFPISSTPFGPRGAEDWISNISQYPSLHLDYVERKIGYPTFPNTHHSILTRWSGRLDIQPFPIPITPFGLRGAKDWISTLSQYPSLHFD</sequence>
<proteinExistence type="predicted"/>
<gene>
    <name evidence="1" type="ORF">AVEN_164946_1</name>
</gene>
<feature type="non-terminal residue" evidence="1">
    <location>
        <position position="1"/>
    </location>
</feature>
<evidence type="ECO:0000313" key="1">
    <source>
        <dbReference type="EMBL" id="GBM07623.1"/>
    </source>
</evidence>
<dbReference type="AlphaFoldDB" id="A0A4Y2CTE1"/>
<comment type="caution">
    <text evidence="1">The sequence shown here is derived from an EMBL/GenBank/DDBJ whole genome shotgun (WGS) entry which is preliminary data.</text>
</comment>
<dbReference type="EMBL" id="BGPR01164376">
    <property type="protein sequence ID" value="GBM07623.1"/>
    <property type="molecule type" value="Genomic_DNA"/>
</dbReference>
<accession>A0A4Y2CTE1</accession>
<dbReference type="Proteomes" id="UP000499080">
    <property type="component" value="Unassembled WGS sequence"/>
</dbReference>
<protein>
    <submittedName>
        <fullName evidence="1">Uncharacterized protein</fullName>
    </submittedName>
</protein>
<name>A0A4Y2CTE1_ARAVE</name>
<organism evidence="1 2">
    <name type="scientific">Araneus ventricosus</name>
    <name type="common">Orbweaver spider</name>
    <name type="synonym">Epeira ventricosa</name>
    <dbReference type="NCBI Taxonomy" id="182803"/>
    <lineage>
        <taxon>Eukaryota</taxon>
        <taxon>Metazoa</taxon>
        <taxon>Ecdysozoa</taxon>
        <taxon>Arthropoda</taxon>
        <taxon>Chelicerata</taxon>
        <taxon>Arachnida</taxon>
        <taxon>Araneae</taxon>
        <taxon>Araneomorphae</taxon>
        <taxon>Entelegynae</taxon>
        <taxon>Araneoidea</taxon>
        <taxon>Araneidae</taxon>
        <taxon>Araneus</taxon>
    </lineage>
</organism>
<evidence type="ECO:0000313" key="2">
    <source>
        <dbReference type="Proteomes" id="UP000499080"/>
    </source>
</evidence>